<dbReference type="AlphaFoldDB" id="Q2WCM2"/>
<feature type="compositionally biased region" description="Pro residues" evidence="1">
    <location>
        <begin position="76"/>
        <end position="91"/>
    </location>
</feature>
<evidence type="ECO:0000313" key="2">
    <source>
        <dbReference type="EMBL" id="CAJ19376.1"/>
    </source>
</evidence>
<name>Q2WCM2_9HYPH</name>
<proteinExistence type="predicted"/>
<accession>Q2WCM2</accession>
<feature type="region of interest" description="Disordered" evidence="1">
    <location>
        <begin position="51"/>
        <end position="91"/>
    </location>
</feature>
<evidence type="ECO:0000256" key="1">
    <source>
        <dbReference type="SAM" id="MobiDB-lite"/>
    </source>
</evidence>
<protein>
    <submittedName>
        <fullName evidence="2">Uncharacterized protein moxC</fullName>
    </submittedName>
</protein>
<gene>
    <name evidence="2" type="primary">moxC</name>
</gene>
<sequence length="91" mass="9777">MRRILVIVLVLGTHGLTGWGWHREAPPWPQAGPMPDAPVPVKPYRYAPVTSGAISNRPVAPMPWPDVNRRVSPPAVKTPPPGPSTPGAPRP</sequence>
<reference evidence="2" key="1">
    <citation type="journal article" date="2007" name="Environ. Microbiol.">
        <title>A multicopper oxidase is essential for manganese oxidation and laccase-like activity in Pedomicrobium sp. ACM 3067.</title>
        <authorList>
            <person name="Ridge J.P."/>
            <person name="Lin M."/>
            <person name="Larsen E.I."/>
            <person name="Fegan M."/>
            <person name="McEwan A.G."/>
            <person name="Sly L.I."/>
        </authorList>
    </citation>
    <scope>NUCLEOTIDE SEQUENCE</scope>
</reference>
<organism evidence="2">
    <name type="scientific">Pedomicrobium sp. ACM 3067</name>
    <dbReference type="NCBI Taxonomy" id="338054"/>
    <lineage>
        <taxon>Bacteria</taxon>
        <taxon>Pseudomonadati</taxon>
        <taxon>Pseudomonadota</taxon>
        <taxon>Alphaproteobacteria</taxon>
        <taxon>Hyphomicrobiales</taxon>
        <taxon>Hyphomicrobiaceae</taxon>
        <taxon>Pedomicrobium</taxon>
    </lineage>
</organism>
<dbReference type="EMBL" id="AM049177">
    <property type="protein sequence ID" value="CAJ19376.1"/>
    <property type="molecule type" value="Genomic_DNA"/>
</dbReference>